<protein>
    <submittedName>
        <fullName evidence="1">Uncharacterized protein</fullName>
    </submittedName>
</protein>
<reference evidence="1 2" key="2">
    <citation type="journal article" date="2024" name="Int. J. Syst. Evol. Microbiol.">
        <title>Promethearchaeum syntrophicum gen. nov., sp. nov., an anaerobic, obligately syntrophic archaeon, the first isolate of the lineage 'Asgard' archaea, and proposal of the new archaeal phylum Promethearchaeota phyl. nov. and kingdom Promethearchaeati regn. nov.</title>
        <authorList>
            <person name="Imachi H."/>
            <person name="Nobu M.K."/>
            <person name="Kato S."/>
            <person name="Takaki Y."/>
            <person name="Miyazaki M."/>
            <person name="Miyata M."/>
            <person name="Ogawara M."/>
            <person name="Saito Y."/>
            <person name="Sakai S."/>
            <person name="Tahara Y.O."/>
            <person name="Takano Y."/>
            <person name="Tasumi E."/>
            <person name="Uematsu K."/>
            <person name="Yoshimura T."/>
            <person name="Itoh T."/>
            <person name="Ohkuma M."/>
            <person name="Takai K."/>
        </authorList>
    </citation>
    <scope>NUCLEOTIDE SEQUENCE [LARGE SCALE GENOMIC DNA]</scope>
    <source>
        <strain evidence="1 2">MK-D1</strain>
    </source>
</reference>
<proteinExistence type="predicted"/>
<sequence>MKIEEKWMKIKITSVILYFPIFGILAIIMFHLTPLKHDIFESTHPLLIQSIVTFMATLSMFIGFLYLIQLPKKFEKSQKTNL</sequence>
<keyword evidence="2" id="KW-1185">Reference proteome</keyword>
<dbReference type="KEGG" id="psyt:DSAG12_02956"/>
<name>A0A5B9DDC5_9ARCH</name>
<dbReference type="Proteomes" id="UP000321408">
    <property type="component" value="Chromosome"/>
</dbReference>
<reference evidence="1 2" key="1">
    <citation type="journal article" date="2020" name="Nature">
        <title>Isolation of an archaeon at the prokaryote-eukaryote interface.</title>
        <authorList>
            <person name="Imachi H."/>
            <person name="Nobu M.K."/>
            <person name="Nakahara N."/>
            <person name="Morono Y."/>
            <person name="Ogawara M."/>
            <person name="Takaki Y."/>
            <person name="Takano Y."/>
            <person name="Uematsu K."/>
            <person name="Ikuta T."/>
            <person name="Ito M."/>
            <person name="Matsui Y."/>
            <person name="Miyazaki M."/>
            <person name="Murata K."/>
            <person name="Saito Y."/>
            <person name="Sakai S."/>
            <person name="Song C."/>
            <person name="Tasumi E."/>
            <person name="Yamanaka Y."/>
            <person name="Yamaguchi T."/>
            <person name="Kamagata Y."/>
            <person name="Tamaki H."/>
            <person name="Takai K."/>
        </authorList>
    </citation>
    <scope>NUCLEOTIDE SEQUENCE [LARGE SCALE GENOMIC DNA]</scope>
    <source>
        <strain evidence="1 2">MK-D1</strain>
    </source>
</reference>
<dbReference type="AlphaFoldDB" id="A0A5B9DDC5"/>
<gene>
    <name evidence="1" type="ORF">DSAG12_02956</name>
</gene>
<evidence type="ECO:0000313" key="2">
    <source>
        <dbReference type="Proteomes" id="UP000321408"/>
    </source>
</evidence>
<dbReference type="EMBL" id="CP042905">
    <property type="protein sequence ID" value="QEE17124.2"/>
    <property type="molecule type" value="Genomic_DNA"/>
</dbReference>
<accession>A0A5B9DDC5</accession>
<evidence type="ECO:0000313" key="1">
    <source>
        <dbReference type="EMBL" id="QEE17124.2"/>
    </source>
</evidence>
<organism evidence="1 2">
    <name type="scientific">Promethearchaeum syntrophicum</name>
    <dbReference type="NCBI Taxonomy" id="2594042"/>
    <lineage>
        <taxon>Archaea</taxon>
        <taxon>Promethearchaeati</taxon>
        <taxon>Promethearchaeota</taxon>
        <taxon>Promethearchaeia</taxon>
        <taxon>Promethearchaeales</taxon>
        <taxon>Promethearchaeaceae</taxon>
        <taxon>Promethearchaeum</taxon>
    </lineage>
</organism>